<name>A0A4P9VDQ1_9GAMM</name>
<dbReference type="AlphaFoldDB" id="A0A4P9VDQ1"/>
<evidence type="ECO:0000313" key="1">
    <source>
        <dbReference type="EMBL" id="RDH41193.1"/>
    </source>
</evidence>
<dbReference type="EMBL" id="NDXW01000012">
    <property type="protein sequence ID" value="RDH41193.1"/>
    <property type="molecule type" value="Genomic_DNA"/>
</dbReference>
<reference evidence="1 2" key="1">
    <citation type="submission" date="2017-04" db="EMBL/GenBank/DDBJ databases">
        <title>Draft genome sequence of Zooshikella ganghwensis VG4 isolated from Red Sea sediments.</title>
        <authorList>
            <person name="Rehman Z."/>
            <person name="Alam I."/>
            <person name="Kamau A."/>
            <person name="Bajic V."/>
            <person name="Leiknes T."/>
        </authorList>
    </citation>
    <scope>NUCLEOTIDE SEQUENCE [LARGE SCALE GENOMIC DNA]</scope>
    <source>
        <strain evidence="1 2">VG4</strain>
    </source>
</reference>
<dbReference type="RefSeq" id="WP_094790052.1">
    <property type="nucleotide sequence ID" value="NZ_NDXW01000012.1"/>
</dbReference>
<keyword evidence="2" id="KW-1185">Reference proteome</keyword>
<proteinExistence type="predicted"/>
<comment type="caution">
    <text evidence="1">The sequence shown here is derived from an EMBL/GenBank/DDBJ whole genome shotgun (WGS) entry which is preliminary data.</text>
</comment>
<organism evidence="1 2">
    <name type="scientific">Zooshikella ganghwensis</name>
    <dbReference type="NCBI Taxonomy" id="202772"/>
    <lineage>
        <taxon>Bacteria</taxon>
        <taxon>Pseudomonadati</taxon>
        <taxon>Pseudomonadota</taxon>
        <taxon>Gammaproteobacteria</taxon>
        <taxon>Oceanospirillales</taxon>
        <taxon>Zooshikellaceae</taxon>
        <taxon>Zooshikella</taxon>
    </lineage>
</organism>
<accession>A0A4P9VDQ1</accession>
<evidence type="ECO:0000313" key="2">
    <source>
        <dbReference type="Proteomes" id="UP000257039"/>
    </source>
</evidence>
<dbReference type="Proteomes" id="UP000257039">
    <property type="component" value="Unassembled WGS sequence"/>
</dbReference>
<protein>
    <submittedName>
        <fullName evidence="1">Uncharacterized protein</fullName>
    </submittedName>
</protein>
<sequence>MKTVQIKTPTTLGQLQAQQASLIKNATTQLTTLATQINELDDNGFLPTLIASTGPDLRHELQKQLQQSIHCCVVHPYQHTVGEGEGHHRYLSAPNALKALTQKYQDQRDQQQPQHSQAAIVVLITAPHITSFYQTLTAFNALMPIPELPQITRRVKALMSLETTKWKIPEAPQMPYWRPLKLAQWQTAKGHLTQLGAAQAAIEAIADNASPKGMLTALLAKKQQHLTQVNQDWQHTTQALQQVVGQYLTGNISQHLSQLSAPGHDQVLTVGLLLTGTTEALAF</sequence>
<gene>
    <name evidence="1" type="ORF">B9G39_29770</name>
</gene>